<evidence type="ECO:0000256" key="1">
    <source>
        <dbReference type="ARBA" id="ARBA00004496"/>
    </source>
</evidence>
<dbReference type="Pfam" id="PF14525">
    <property type="entry name" value="AraC_binding_2"/>
    <property type="match status" value="1"/>
</dbReference>
<accession>A0A0K8LUY7</accession>
<dbReference type="RefSeq" id="WP_017684171.1">
    <property type="nucleotide sequence ID" value="NZ_BGKA01000101.1"/>
</dbReference>
<sequence length="336" mass="37498">MKCEAVSPNDLHPHGIRATHHDLDGARAWMSTICGPHSLQASTPHCLDFEHSANMFGAMSTVLGRIQYGTDVVIGVEPGSSLKRYSISLPLDGEQELDCGKGLLRSNTRTGLIISPFDPQRLSITGNCRKLQVAIECSSMQRVLDELLERPAQAPLVFEPCINAELGATASWWRMVRYLVDEMDGDSDYFEHLPMARDLERSLIKGLILSQPNNYSAALNDKAQSRCPTFLNKARQFIEDHCGDDIHLIDIERAAGIGTQKLHDSFKTHFGVSPVAYLKRFRLQSARRSLLQGHNGYNIAAVASQWGFNHLGRFAQDYNRLFGELPSQTLERGSRH</sequence>
<dbReference type="GO" id="GO:0043565">
    <property type="term" value="F:sequence-specific DNA binding"/>
    <property type="evidence" value="ECO:0007669"/>
    <property type="project" value="InterPro"/>
</dbReference>
<dbReference type="InterPro" id="IPR018060">
    <property type="entry name" value="HTH_AraC"/>
</dbReference>
<evidence type="ECO:0000313" key="10">
    <source>
        <dbReference type="Proteomes" id="UP000248291"/>
    </source>
</evidence>
<keyword evidence="4" id="KW-0804">Transcription</keyword>
<reference evidence="7 9" key="1">
    <citation type="submission" date="2017-11" db="EMBL/GenBank/DDBJ databases">
        <title>Complete DNA Sequence of Pseudomonas syringae pv. actinidiae, biovar 5 (Psa5).</title>
        <authorList>
            <person name="Butler M."/>
            <person name="Taiaroa G."/>
            <person name="Sumpter N."/>
            <person name="Poulter R."/>
        </authorList>
    </citation>
    <scope>NUCLEOTIDE SEQUENCE [LARGE SCALE GENOMIC DNA]</scope>
    <source>
        <strain evidence="7 9">MAFF212063</strain>
    </source>
</reference>
<proteinExistence type="predicted"/>
<dbReference type="PANTHER" id="PTHR46796">
    <property type="entry name" value="HTH-TYPE TRANSCRIPTIONAL ACTIVATOR RHAS-RELATED"/>
    <property type="match status" value="1"/>
</dbReference>
<dbReference type="GO" id="GO:0003700">
    <property type="term" value="F:DNA-binding transcription factor activity"/>
    <property type="evidence" value="ECO:0007669"/>
    <property type="project" value="InterPro"/>
</dbReference>
<comment type="function">
    <text evidence="5">Regulatory protein of the TOL plasmid xyl operons. XylS activates the xylXYZLTEGFJQKIH operon required for the degradation of toluene, m-xylene and p-xylene.</text>
</comment>
<evidence type="ECO:0000313" key="9">
    <source>
        <dbReference type="Proteomes" id="UP000230024"/>
    </source>
</evidence>
<dbReference type="InterPro" id="IPR009057">
    <property type="entry name" value="Homeodomain-like_sf"/>
</dbReference>
<dbReference type="Gene3D" id="1.10.10.60">
    <property type="entry name" value="Homeodomain-like"/>
    <property type="match status" value="1"/>
</dbReference>
<evidence type="ECO:0000313" key="7">
    <source>
        <dbReference type="EMBL" id="ATV18855.1"/>
    </source>
</evidence>
<dbReference type="PANTHER" id="PTHR46796:SF12">
    <property type="entry name" value="HTH-TYPE DNA-BINDING TRANSCRIPTIONAL ACTIVATOR EUTR"/>
    <property type="match status" value="1"/>
</dbReference>
<dbReference type="EMBL" id="CP024712">
    <property type="protein sequence ID" value="ATV18855.1"/>
    <property type="molecule type" value="Genomic_DNA"/>
</dbReference>
<dbReference type="InterPro" id="IPR035418">
    <property type="entry name" value="AraC-bd_2"/>
</dbReference>
<name>A0A0K8LUY7_PSESF</name>
<evidence type="ECO:0000256" key="4">
    <source>
        <dbReference type="ARBA" id="ARBA00023163"/>
    </source>
</evidence>
<keyword evidence="2" id="KW-0805">Transcription regulation</keyword>
<evidence type="ECO:0000256" key="3">
    <source>
        <dbReference type="ARBA" id="ARBA00023125"/>
    </source>
</evidence>
<protein>
    <submittedName>
        <fullName evidence="7">AraC family transcriptional regulator</fullName>
    </submittedName>
    <submittedName>
        <fullName evidence="8">AraC-type DNA-binding domain and AraC-containing protein</fullName>
    </submittedName>
</protein>
<feature type="domain" description="HTH araC/xylS-type" evidence="6">
    <location>
        <begin position="232"/>
        <end position="332"/>
    </location>
</feature>
<dbReference type="PROSITE" id="PS00041">
    <property type="entry name" value="HTH_ARAC_FAMILY_1"/>
    <property type="match status" value="1"/>
</dbReference>
<dbReference type="Proteomes" id="UP000230024">
    <property type="component" value="Chromosome"/>
</dbReference>
<dbReference type="InterPro" id="IPR018062">
    <property type="entry name" value="HTH_AraC-typ_CS"/>
</dbReference>
<evidence type="ECO:0000256" key="5">
    <source>
        <dbReference type="ARBA" id="ARBA00037345"/>
    </source>
</evidence>
<organism evidence="8 10">
    <name type="scientific">Pseudomonas syringae pv. actinidiae</name>
    <dbReference type="NCBI Taxonomy" id="103796"/>
    <lineage>
        <taxon>Bacteria</taxon>
        <taxon>Pseudomonadati</taxon>
        <taxon>Pseudomonadota</taxon>
        <taxon>Gammaproteobacteria</taxon>
        <taxon>Pseudomonadales</taxon>
        <taxon>Pseudomonadaceae</taxon>
        <taxon>Pseudomonas</taxon>
        <taxon>Pseudomonas syringae</taxon>
    </lineage>
</organism>
<dbReference type="SMART" id="SM00342">
    <property type="entry name" value="HTH_ARAC"/>
    <property type="match status" value="1"/>
</dbReference>
<evidence type="ECO:0000313" key="8">
    <source>
        <dbReference type="EMBL" id="GBH17326.1"/>
    </source>
</evidence>
<comment type="subcellular location">
    <subcellularLocation>
        <location evidence="1">Cytoplasm</location>
    </subcellularLocation>
</comment>
<dbReference type="EMBL" id="BGKA01000101">
    <property type="protein sequence ID" value="GBH17326.1"/>
    <property type="molecule type" value="Genomic_DNA"/>
</dbReference>
<dbReference type="SUPFAM" id="SSF46689">
    <property type="entry name" value="Homeodomain-like"/>
    <property type="match status" value="2"/>
</dbReference>
<evidence type="ECO:0000259" key="6">
    <source>
        <dbReference type="PROSITE" id="PS01124"/>
    </source>
</evidence>
<dbReference type="InterPro" id="IPR050204">
    <property type="entry name" value="AraC_XylS_family_regulators"/>
</dbReference>
<dbReference type="PROSITE" id="PS01124">
    <property type="entry name" value="HTH_ARAC_FAMILY_2"/>
    <property type="match status" value="1"/>
</dbReference>
<evidence type="ECO:0000256" key="2">
    <source>
        <dbReference type="ARBA" id="ARBA00023015"/>
    </source>
</evidence>
<reference evidence="8 10" key="2">
    <citation type="submission" date="2018-04" db="EMBL/GenBank/DDBJ databases">
        <title>Draft genome sequence of Pseudomonas syringae pv. actinidiae biovar 3 strains isolated from kiwifruit in Kagawa prefecture.</title>
        <authorList>
            <person name="Tabuchi M."/>
            <person name="Saito M."/>
            <person name="Fujiwara S."/>
            <person name="Sasa N."/>
            <person name="Akimitsu K."/>
            <person name="Gomi K."/>
            <person name="Konishi-Sugita S."/>
            <person name="Hamano K."/>
            <person name="Kataoka I."/>
        </authorList>
    </citation>
    <scope>NUCLEOTIDE SEQUENCE [LARGE SCALE GENOMIC DNA]</scope>
    <source>
        <strain evidence="8 10">MAFF212211</strain>
    </source>
</reference>
<dbReference type="GO" id="GO:0009893">
    <property type="term" value="P:positive regulation of metabolic process"/>
    <property type="evidence" value="ECO:0007669"/>
    <property type="project" value="UniProtKB-ARBA"/>
</dbReference>
<keyword evidence="3 8" id="KW-0238">DNA-binding</keyword>
<gene>
    <name evidence="7" type="ORF">CT122_20055</name>
    <name evidence="8" type="ORF">KPSA3_03291</name>
</gene>
<dbReference type="GO" id="GO:0005737">
    <property type="term" value="C:cytoplasm"/>
    <property type="evidence" value="ECO:0007669"/>
    <property type="project" value="UniProtKB-SubCell"/>
</dbReference>
<dbReference type="Proteomes" id="UP000248291">
    <property type="component" value="Unassembled WGS sequence"/>
</dbReference>
<dbReference type="AlphaFoldDB" id="A0A0K8LUY7"/>
<dbReference type="Pfam" id="PF12833">
    <property type="entry name" value="HTH_18"/>
    <property type="match status" value="1"/>
</dbReference>